<dbReference type="RefSeq" id="WP_147056111.1">
    <property type="nucleotide sequence ID" value="NZ_CP042437.1"/>
</dbReference>
<protein>
    <submittedName>
        <fullName evidence="2">Uncharacterized protein</fullName>
    </submittedName>
</protein>
<organism evidence="2 3">
    <name type="scientific">Mucilaginibacter ginsenosidivorax</name>
    <dbReference type="NCBI Taxonomy" id="862126"/>
    <lineage>
        <taxon>Bacteria</taxon>
        <taxon>Pseudomonadati</taxon>
        <taxon>Bacteroidota</taxon>
        <taxon>Sphingobacteriia</taxon>
        <taxon>Sphingobacteriales</taxon>
        <taxon>Sphingobacteriaceae</taxon>
        <taxon>Mucilaginibacter</taxon>
    </lineage>
</organism>
<sequence length="140" mass="14860">MIRRILLLLLIASFTFTACNKKHQQPACTIGVCTQQFVSVGVHFANKNGDGVNVENFVAKNLRSDSVIVAPGVIDPGFSPAYKTIANDNIINKFSTGGDNVQITATNPSTHQTKTAIVKIAGGCACHVSRVSGPDTIVFD</sequence>
<evidence type="ECO:0000313" key="3">
    <source>
        <dbReference type="Proteomes" id="UP000321362"/>
    </source>
</evidence>
<dbReference type="KEGG" id="mgk:FSB76_19130"/>
<gene>
    <name evidence="2" type="ORF">FSB76_19130</name>
</gene>
<dbReference type="PROSITE" id="PS51257">
    <property type="entry name" value="PROKAR_LIPOPROTEIN"/>
    <property type="match status" value="1"/>
</dbReference>
<proteinExistence type="predicted"/>
<dbReference type="OrthoDB" id="798998at2"/>
<keyword evidence="1" id="KW-0732">Signal</keyword>
<dbReference type="Proteomes" id="UP000321362">
    <property type="component" value="Chromosome"/>
</dbReference>
<name>A0A5B8W3E4_9SPHI</name>
<evidence type="ECO:0000256" key="1">
    <source>
        <dbReference type="SAM" id="SignalP"/>
    </source>
</evidence>
<feature type="signal peptide" evidence="1">
    <location>
        <begin position="1"/>
        <end position="18"/>
    </location>
</feature>
<reference evidence="2 3" key="1">
    <citation type="journal article" date="2013" name="J. Microbiol.">
        <title>Mucilaginibacter ginsenosidivorax sp. nov., with ginsenoside converting activity isolated from sediment.</title>
        <authorList>
            <person name="Kim J.K."/>
            <person name="Choi T.E."/>
            <person name="Liu Q.M."/>
            <person name="Park H.Y."/>
            <person name="Yi T.H."/>
            <person name="Yoon M.H."/>
            <person name="Kim S.C."/>
            <person name="Im W.T."/>
        </authorList>
    </citation>
    <scope>NUCLEOTIDE SEQUENCE [LARGE SCALE GENOMIC DNA]</scope>
    <source>
        <strain evidence="2 3">KHI28</strain>
    </source>
</reference>
<dbReference type="EMBL" id="CP042437">
    <property type="protein sequence ID" value="QEC77947.1"/>
    <property type="molecule type" value="Genomic_DNA"/>
</dbReference>
<evidence type="ECO:0000313" key="2">
    <source>
        <dbReference type="EMBL" id="QEC77947.1"/>
    </source>
</evidence>
<dbReference type="AlphaFoldDB" id="A0A5B8W3E4"/>
<keyword evidence="3" id="KW-1185">Reference proteome</keyword>
<accession>A0A5B8W3E4</accession>
<feature type="chain" id="PRO_5023127680" evidence="1">
    <location>
        <begin position="19"/>
        <end position="140"/>
    </location>
</feature>